<feature type="domain" description="DUF4136" evidence="1">
    <location>
        <begin position="26"/>
        <end position="178"/>
    </location>
</feature>
<comment type="caution">
    <text evidence="2">The sequence shown here is derived from an EMBL/GenBank/DDBJ whole genome shotgun (WGS) entry which is preliminary data.</text>
</comment>
<reference evidence="2" key="1">
    <citation type="submission" date="2021-12" db="EMBL/GenBank/DDBJ databases">
        <authorList>
            <person name="Rodrigo-Torres L."/>
            <person name="Arahal R. D."/>
            <person name="Lucena T."/>
        </authorList>
    </citation>
    <scope>NUCLEOTIDE SEQUENCE</scope>
    <source>
        <strain evidence="2">CECT 8858</strain>
    </source>
</reference>
<evidence type="ECO:0000259" key="1">
    <source>
        <dbReference type="Pfam" id="PF13590"/>
    </source>
</evidence>
<evidence type="ECO:0000313" key="3">
    <source>
        <dbReference type="Proteomes" id="UP000837932"/>
    </source>
</evidence>
<name>A0ABM9AK26_9BACT</name>
<proteinExistence type="predicted"/>
<dbReference type="Pfam" id="PF13590">
    <property type="entry name" value="DUF4136"/>
    <property type="match status" value="1"/>
</dbReference>
<dbReference type="Gene3D" id="3.30.160.670">
    <property type="match status" value="1"/>
</dbReference>
<dbReference type="PROSITE" id="PS51257">
    <property type="entry name" value="PROKAR_LIPOPROTEIN"/>
    <property type="match status" value="1"/>
</dbReference>
<dbReference type="InterPro" id="IPR025411">
    <property type="entry name" value="DUF4136"/>
</dbReference>
<protein>
    <recommendedName>
        <fullName evidence="1">DUF4136 domain-containing protein</fullName>
    </recommendedName>
</protein>
<sequence>MKRQFLIGFLVVMAFGCTRKLHVEREPNVAIEKYQSYAWNKLEATKASHPFYHSIELNQLIVREIDVSLAKKGFRRNMINPDFLVDFHIYVEEQKFQNLVCGAGFYRGERFLPELGQNTYCESPEIVNYDDGTLIIDVVDASTGQLVWRASMSDIIDNPSFAGAIFSKKVKRILKRFPTQNKTRTQANQSDFEKVISIK</sequence>
<evidence type="ECO:0000313" key="2">
    <source>
        <dbReference type="EMBL" id="CAH0994072.1"/>
    </source>
</evidence>
<accession>A0ABM9AK26</accession>
<dbReference type="RefSeq" id="WP_238803832.1">
    <property type="nucleotide sequence ID" value="NZ_CAKLPY010000001.1"/>
</dbReference>
<organism evidence="2 3">
    <name type="scientific">Emticicia aquatica</name>
    <dbReference type="NCBI Taxonomy" id="1681835"/>
    <lineage>
        <taxon>Bacteria</taxon>
        <taxon>Pseudomonadati</taxon>
        <taxon>Bacteroidota</taxon>
        <taxon>Cytophagia</taxon>
        <taxon>Cytophagales</taxon>
        <taxon>Leadbetterellaceae</taxon>
        <taxon>Emticicia</taxon>
    </lineage>
</organism>
<dbReference type="Proteomes" id="UP000837932">
    <property type="component" value="Unassembled WGS sequence"/>
</dbReference>
<keyword evidence="3" id="KW-1185">Reference proteome</keyword>
<dbReference type="EMBL" id="CAKLPY010000001">
    <property type="protein sequence ID" value="CAH0994072.1"/>
    <property type="molecule type" value="Genomic_DNA"/>
</dbReference>
<gene>
    <name evidence="2" type="ORF">EMA8858_00179</name>
</gene>